<evidence type="ECO:0000259" key="2">
    <source>
        <dbReference type="Pfam" id="PF12057"/>
    </source>
</evidence>
<proteinExistence type="predicted"/>
<feature type="compositionally biased region" description="Pro residues" evidence="1">
    <location>
        <begin position="410"/>
        <end position="425"/>
    </location>
</feature>
<sequence>LRAERQTAVDSPARERVDHVRRLLRHTNHLLYHIERDTVPALDRFERLRQEGPADGVSQPTCCPLSPEPTAAAQPATAATDESDRQLSSASAEDDSTAANMPPWAVGECTEPTHEVAVEPQQPTDAANEQMQSDGHPYTMRHGTVAELHTMFGDILSLQDRVNPQMQRYRRFLGDERVYADQTCEGRHMGHFLNGLNTALHNLSHMYHALSDLNIHLCEPPPRRLFPQYTQLQIDEPAEADITLTFSNNTVGADQAAAAAGMNARLAGQPPPRGAFPLFDMAPNRFAARPPTFRMQQIGNFPPRPPSNIRGPAQVVGLPPGFPLMFPGGVQQASMQMHIGPDGQVRMGQPVMGGQQQQQPQFGGAHPPRMPTGAPRPNAPAGQPQAQPPQLQNFLQGLLQNAMGGMFGRPPAPANAPQQPTPPRPQASAANAARPPPPQQQQQQQQDRPTSASTHTAGGAPTQQQQPTNTNQQPHRQQNRMLVGRSAIPWQQTSDMTAQHAVFVGPRPPAELPLFTLDPFLPCPSRHFDPRLQRRQQQQRQAAAAAAAPTAPPAESPADSQPAAGGQQPPTLQPGQTRVNRDGRAVFESDEEFVNFVEHIFRSVVNNMTEVTAGAAARAADDGTQRLYAFQPVMQAIGQTMPLITGTISVEAF</sequence>
<dbReference type="AlphaFoldDB" id="A0A914XQ18"/>
<evidence type="ECO:0000256" key="1">
    <source>
        <dbReference type="SAM" id="MobiDB-lite"/>
    </source>
</evidence>
<organism evidence="3 4">
    <name type="scientific">Plectus sambesii</name>
    <dbReference type="NCBI Taxonomy" id="2011161"/>
    <lineage>
        <taxon>Eukaryota</taxon>
        <taxon>Metazoa</taxon>
        <taxon>Ecdysozoa</taxon>
        <taxon>Nematoda</taxon>
        <taxon>Chromadorea</taxon>
        <taxon>Plectida</taxon>
        <taxon>Plectina</taxon>
        <taxon>Plectoidea</taxon>
        <taxon>Plectidae</taxon>
        <taxon>Plectus</taxon>
    </lineage>
</organism>
<dbReference type="InterPro" id="IPR021925">
    <property type="entry name" value="BAG6"/>
</dbReference>
<feature type="domain" description="Large proline-rich protein BAG6" evidence="2">
    <location>
        <begin position="150"/>
        <end position="225"/>
    </location>
</feature>
<feature type="region of interest" description="Disordered" evidence="1">
    <location>
        <begin position="51"/>
        <end position="139"/>
    </location>
</feature>
<reference evidence="4" key="1">
    <citation type="submission" date="2022-11" db="UniProtKB">
        <authorList>
            <consortium name="WormBaseParasite"/>
        </authorList>
    </citation>
    <scope>IDENTIFICATION</scope>
</reference>
<feature type="compositionally biased region" description="Low complexity" evidence="1">
    <location>
        <begin position="373"/>
        <end position="389"/>
    </location>
</feature>
<feature type="region of interest" description="Disordered" evidence="1">
    <location>
        <begin position="526"/>
        <end position="578"/>
    </location>
</feature>
<evidence type="ECO:0000313" key="4">
    <source>
        <dbReference type="WBParaSite" id="PSAMB.scaffold9246size5184.g32281.t1"/>
    </source>
</evidence>
<protein>
    <submittedName>
        <fullName evidence="4">Large proline-rich protein BAG6 domain-containing protein</fullName>
    </submittedName>
</protein>
<feature type="region of interest" description="Disordered" evidence="1">
    <location>
        <begin position="341"/>
        <end position="389"/>
    </location>
</feature>
<feature type="compositionally biased region" description="Low complexity" evidence="1">
    <location>
        <begin position="440"/>
        <end position="478"/>
    </location>
</feature>
<feature type="compositionally biased region" description="Low complexity" evidence="1">
    <location>
        <begin position="343"/>
        <end position="364"/>
    </location>
</feature>
<keyword evidence="3" id="KW-1185">Reference proteome</keyword>
<feature type="compositionally biased region" description="Polar residues" evidence="1">
    <location>
        <begin position="121"/>
        <end position="133"/>
    </location>
</feature>
<feature type="compositionally biased region" description="Low complexity" evidence="1">
    <location>
        <begin position="535"/>
        <end position="549"/>
    </location>
</feature>
<accession>A0A914XQ18</accession>
<feature type="region of interest" description="Disordered" evidence="1">
    <location>
        <begin position="402"/>
        <end position="478"/>
    </location>
</feature>
<evidence type="ECO:0000313" key="3">
    <source>
        <dbReference type="Proteomes" id="UP000887566"/>
    </source>
</evidence>
<dbReference type="WBParaSite" id="PSAMB.scaffold9246size5184.g32281.t1">
    <property type="protein sequence ID" value="PSAMB.scaffold9246size5184.g32281.t1"/>
    <property type="gene ID" value="PSAMB.scaffold9246size5184.g32281"/>
</dbReference>
<feature type="compositionally biased region" description="Low complexity" evidence="1">
    <location>
        <begin position="68"/>
        <end position="80"/>
    </location>
</feature>
<dbReference type="Pfam" id="PF12057">
    <property type="entry name" value="BAG6"/>
    <property type="match status" value="1"/>
</dbReference>
<feature type="compositionally biased region" description="Low complexity" evidence="1">
    <location>
        <begin position="557"/>
        <end position="576"/>
    </location>
</feature>
<name>A0A914XQ18_9BILA</name>
<dbReference type="Proteomes" id="UP000887566">
    <property type="component" value="Unplaced"/>
</dbReference>